<gene>
    <name evidence="3" type="ORF">ACHAWU_001591</name>
</gene>
<feature type="compositionally biased region" description="Polar residues" evidence="1">
    <location>
        <begin position="28"/>
        <end position="43"/>
    </location>
</feature>
<dbReference type="EMBL" id="JALLBG020000140">
    <property type="protein sequence ID" value="KAL3762140.1"/>
    <property type="molecule type" value="Genomic_DNA"/>
</dbReference>
<accession>A0ABD3MDE8</accession>
<name>A0ABD3MDE8_9STRA</name>
<reference evidence="3 4" key="1">
    <citation type="submission" date="2024-10" db="EMBL/GenBank/DDBJ databases">
        <title>Updated reference genomes for cyclostephanoid diatoms.</title>
        <authorList>
            <person name="Roberts W.R."/>
            <person name="Alverson A.J."/>
        </authorList>
    </citation>
    <scope>NUCLEOTIDE SEQUENCE [LARGE SCALE GENOMIC DNA]</scope>
    <source>
        <strain evidence="3 4">AJA232-27</strain>
    </source>
</reference>
<comment type="caution">
    <text evidence="3">The sequence shown here is derived from an EMBL/GenBank/DDBJ whole genome shotgun (WGS) entry which is preliminary data.</text>
</comment>
<feature type="domain" description="RNase NYN" evidence="2">
    <location>
        <begin position="178"/>
        <end position="297"/>
    </location>
</feature>
<evidence type="ECO:0000313" key="4">
    <source>
        <dbReference type="Proteomes" id="UP001530293"/>
    </source>
</evidence>
<protein>
    <recommendedName>
        <fullName evidence="2">RNase NYN domain-containing protein</fullName>
    </recommendedName>
</protein>
<evidence type="ECO:0000313" key="3">
    <source>
        <dbReference type="EMBL" id="KAL3762140.1"/>
    </source>
</evidence>
<dbReference type="InterPro" id="IPR021869">
    <property type="entry name" value="RNase_Zc3h12_NYN"/>
</dbReference>
<evidence type="ECO:0000259" key="2">
    <source>
        <dbReference type="Pfam" id="PF11977"/>
    </source>
</evidence>
<dbReference type="Gene3D" id="3.40.50.11980">
    <property type="match status" value="1"/>
</dbReference>
<proteinExistence type="predicted"/>
<evidence type="ECO:0000256" key="1">
    <source>
        <dbReference type="SAM" id="MobiDB-lite"/>
    </source>
</evidence>
<keyword evidence="4" id="KW-1185">Reference proteome</keyword>
<organism evidence="3 4">
    <name type="scientific">Discostella pseudostelligera</name>
    <dbReference type="NCBI Taxonomy" id="259834"/>
    <lineage>
        <taxon>Eukaryota</taxon>
        <taxon>Sar</taxon>
        <taxon>Stramenopiles</taxon>
        <taxon>Ochrophyta</taxon>
        <taxon>Bacillariophyta</taxon>
        <taxon>Coscinodiscophyceae</taxon>
        <taxon>Thalassiosirophycidae</taxon>
        <taxon>Stephanodiscales</taxon>
        <taxon>Stephanodiscaceae</taxon>
        <taxon>Discostella</taxon>
    </lineage>
</organism>
<dbReference type="AlphaFoldDB" id="A0ABD3MDE8"/>
<sequence>MAGRRPRLVQEGSPIVEVEGSEYPSADANNFHQHSSSNTTSLGAHQGGHTAIGSKVSGNAYKLKTSLVIGEGASDDLDDSMMDDDDYHQNVTSADHANSTYYGCHGSVYHGQALENQHYNPSHMAVDAMHHQHQAMQQHHPTQFFHNFQCNNNVSHIAPSHPTPTPIYHMPSPSISPLVVLDGANIAYSYSESINPISSSSSLRRQPDPRGIRLVIEYFLKHHCRVQAVVPTSWYQLKPRPGDTYHLKNRTRGDSDAKMITDEVEELRNLRQQGFLVAIPPGDDDDAYALALARREDDRLLEQQHHYRSTSGMQQHQHEGMDVDDNLQPTLPLGGYVVSNDMFHDAIRRDENRQYQQQQYIHSIPLNARPVSLKSWLKMKRISYSFANVGTPSSDEADTNEIRLDFIPNPRNELIESIDACGRLHI</sequence>
<dbReference type="Proteomes" id="UP001530293">
    <property type="component" value="Unassembled WGS sequence"/>
</dbReference>
<feature type="region of interest" description="Disordered" evidence="1">
    <location>
        <begin position="28"/>
        <end position="48"/>
    </location>
</feature>
<dbReference type="Pfam" id="PF11977">
    <property type="entry name" value="RNase_Zc3h12a"/>
    <property type="match status" value="1"/>
</dbReference>